<keyword evidence="1" id="KW-1133">Transmembrane helix</keyword>
<dbReference type="EMBL" id="UXUI01010909">
    <property type="protein sequence ID" value="VDD95760.1"/>
    <property type="molecule type" value="Genomic_DNA"/>
</dbReference>
<proteinExistence type="predicted"/>
<sequence>MYVDIVMEKEKKRCIPHCNEKRDFQDIHPERTKEDFYKSYDPLVGVSTASILAVIMLYFVARCLFNCLERQLQLIRYRRRKNREDAERINANGHLNF</sequence>
<accession>A0A0N4VK15</accession>
<name>A0A0N4VK15_ENTVE</name>
<reference evidence="2 3" key="2">
    <citation type="submission" date="2018-10" db="EMBL/GenBank/DDBJ databases">
        <authorList>
            <consortium name="Pathogen Informatics"/>
        </authorList>
    </citation>
    <scope>NUCLEOTIDE SEQUENCE [LARGE SCALE GENOMIC DNA]</scope>
</reference>
<keyword evidence="1" id="KW-0812">Transmembrane</keyword>
<dbReference type="Proteomes" id="UP000274131">
    <property type="component" value="Unassembled WGS sequence"/>
</dbReference>
<evidence type="ECO:0000256" key="1">
    <source>
        <dbReference type="SAM" id="Phobius"/>
    </source>
</evidence>
<organism evidence="4">
    <name type="scientific">Enterobius vermicularis</name>
    <name type="common">Human pinworm</name>
    <dbReference type="NCBI Taxonomy" id="51028"/>
    <lineage>
        <taxon>Eukaryota</taxon>
        <taxon>Metazoa</taxon>
        <taxon>Ecdysozoa</taxon>
        <taxon>Nematoda</taxon>
        <taxon>Chromadorea</taxon>
        <taxon>Rhabditida</taxon>
        <taxon>Spirurina</taxon>
        <taxon>Oxyuridomorpha</taxon>
        <taxon>Oxyuroidea</taxon>
        <taxon>Oxyuridae</taxon>
        <taxon>Enterobius</taxon>
    </lineage>
</organism>
<dbReference type="OrthoDB" id="5770929at2759"/>
<evidence type="ECO:0000313" key="2">
    <source>
        <dbReference type="EMBL" id="VDD95760.1"/>
    </source>
</evidence>
<evidence type="ECO:0000313" key="3">
    <source>
        <dbReference type="Proteomes" id="UP000274131"/>
    </source>
</evidence>
<keyword evidence="3" id="KW-1185">Reference proteome</keyword>
<evidence type="ECO:0000313" key="4">
    <source>
        <dbReference type="WBParaSite" id="EVEC_0001119701-mRNA-1"/>
    </source>
</evidence>
<reference evidence="4" key="1">
    <citation type="submission" date="2017-02" db="UniProtKB">
        <authorList>
            <consortium name="WormBaseParasite"/>
        </authorList>
    </citation>
    <scope>IDENTIFICATION</scope>
</reference>
<gene>
    <name evidence="2" type="ORF">EVEC_LOCUS10511</name>
</gene>
<dbReference type="AlphaFoldDB" id="A0A0N4VK15"/>
<feature type="transmembrane region" description="Helical" evidence="1">
    <location>
        <begin position="43"/>
        <end position="68"/>
    </location>
</feature>
<protein>
    <submittedName>
        <fullName evidence="4">ZP domain-containing protein</fullName>
    </submittedName>
</protein>
<keyword evidence="1" id="KW-0472">Membrane</keyword>
<dbReference type="WBParaSite" id="EVEC_0001119701-mRNA-1">
    <property type="protein sequence ID" value="EVEC_0001119701-mRNA-1"/>
    <property type="gene ID" value="EVEC_0001119701"/>
</dbReference>